<sequence length="107" mass="11083">MPVNDLDASTNAEPAGSPEMGARRQPSTPAKCDPSREDHPMRLRLRLLVPVLVTGALLPLTVAASVPAAEGCAAPASCLAEKGAITVVAHPDDPGDPTDDWPWDHAG</sequence>
<evidence type="ECO:0000313" key="3">
    <source>
        <dbReference type="Proteomes" id="UP000621500"/>
    </source>
</evidence>
<dbReference type="Proteomes" id="UP000621500">
    <property type="component" value="Unassembled WGS sequence"/>
</dbReference>
<dbReference type="EMBL" id="BONX01000003">
    <property type="protein sequence ID" value="GIG93981.1"/>
    <property type="molecule type" value="Genomic_DNA"/>
</dbReference>
<gene>
    <name evidence="2" type="ORF">Pma05_05540</name>
</gene>
<feature type="region of interest" description="Disordered" evidence="1">
    <location>
        <begin position="1"/>
        <end position="38"/>
    </location>
</feature>
<accession>A0ABQ4EGX1</accession>
<name>A0ABQ4EGX1_9ACTN</name>
<comment type="caution">
    <text evidence="2">The sequence shown here is derived from an EMBL/GenBank/DDBJ whole genome shotgun (WGS) entry which is preliminary data.</text>
</comment>
<reference evidence="2 3" key="1">
    <citation type="submission" date="2021-01" db="EMBL/GenBank/DDBJ databases">
        <title>Whole genome shotgun sequence of Plantactinospora mayteni NBRC 109088.</title>
        <authorList>
            <person name="Komaki H."/>
            <person name="Tamura T."/>
        </authorList>
    </citation>
    <scope>NUCLEOTIDE SEQUENCE [LARGE SCALE GENOMIC DNA]</scope>
    <source>
        <strain evidence="2 3">NBRC 109088</strain>
    </source>
</reference>
<keyword evidence="3" id="KW-1185">Reference proteome</keyword>
<evidence type="ECO:0000256" key="1">
    <source>
        <dbReference type="SAM" id="MobiDB-lite"/>
    </source>
</evidence>
<evidence type="ECO:0000313" key="2">
    <source>
        <dbReference type="EMBL" id="GIG93981.1"/>
    </source>
</evidence>
<organism evidence="2 3">
    <name type="scientific">Plantactinospora mayteni</name>
    <dbReference type="NCBI Taxonomy" id="566021"/>
    <lineage>
        <taxon>Bacteria</taxon>
        <taxon>Bacillati</taxon>
        <taxon>Actinomycetota</taxon>
        <taxon>Actinomycetes</taxon>
        <taxon>Micromonosporales</taxon>
        <taxon>Micromonosporaceae</taxon>
        <taxon>Plantactinospora</taxon>
    </lineage>
</organism>
<proteinExistence type="predicted"/>
<protein>
    <submittedName>
        <fullName evidence="2">Uncharacterized protein</fullName>
    </submittedName>
</protein>